<dbReference type="RefSeq" id="WP_093618774.1">
    <property type="nucleotide sequence ID" value="NZ_BOMT01000055.1"/>
</dbReference>
<accession>A0A1I2IRP8</accession>
<keyword evidence="2" id="KW-1185">Reference proteome</keyword>
<dbReference type="EMBL" id="FONV01000010">
    <property type="protein sequence ID" value="SFF44390.1"/>
    <property type="molecule type" value="Genomic_DNA"/>
</dbReference>
<organism evidence="1 2">
    <name type="scientific">Actinoplanes philippinensis</name>
    <dbReference type="NCBI Taxonomy" id="35752"/>
    <lineage>
        <taxon>Bacteria</taxon>
        <taxon>Bacillati</taxon>
        <taxon>Actinomycetota</taxon>
        <taxon>Actinomycetes</taxon>
        <taxon>Micromonosporales</taxon>
        <taxon>Micromonosporaceae</taxon>
        <taxon>Actinoplanes</taxon>
    </lineage>
</organism>
<evidence type="ECO:0000313" key="1">
    <source>
        <dbReference type="EMBL" id="SFF44390.1"/>
    </source>
</evidence>
<gene>
    <name evidence="1" type="ORF">SAMN05421541_110329</name>
</gene>
<dbReference type="Proteomes" id="UP000199645">
    <property type="component" value="Unassembled WGS sequence"/>
</dbReference>
<name>A0A1I2IRP8_9ACTN</name>
<reference evidence="1 2" key="1">
    <citation type="submission" date="2016-10" db="EMBL/GenBank/DDBJ databases">
        <authorList>
            <person name="de Groot N.N."/>
        </authorList>
    </citation>
    <scope>NUCLEOTIDE SEQUENCE [LARGE SCALE GENOMIC DNA]</scope>
    <source>
        <strain evidence="1 2">DSM 43019</strain>
    </source>
</reference>
<sequence>MSTVPTPTDRDERINDNPDFRDGYVEGYLDALTVARVVKQETVEALGSIALRRRALTPVERKAILGVLEVLNGHLESGR</sequence>
<dbReference type="AlphaFoldDB" id="A0A1I2IRP8"/>
<evidence type="ECO:0000313" key="2">
    <source>
        <dbReference type="Proteomes" id="UP000199645"/>
    </source>
</evidence>
<protein>
    <submittedName>
        <fullName evidence="1">Uncharacterized protein</fullName>
    </submittedName>
</protein>
<proteinExistence type="predicted"/>